<dbReference type="RefSeq" id="WP_161110164.1">
    <property type="nucleotide sequence ID" value="NZ_WWHY01000001.1"/>
</dbReference>
<dbReference type="AlphaFoldDB" id="A0A7K2IMS8"/>
<dbReference type="InterPro" id="IPR000639">
    <property type="entry name" value="Epox_hydrolase-like"/>
</dbReference>
<dbReference type="PANTHER" id="PTHR43194:SF2">
    <property type="entry name" value="PEROXISOMAL MEMBRANE PROTEIN LPX1"/>
    <property type="match status" value="1"/>
</dbReference>
<dbReference type="PRINTS" id="PR00412">
    <property type="entry name" value="EPOXHYDRLASE"/>
</dbReference>
<sequence>MHHLRRPEGRIAYDLYGNDTDGTLVICVPGMFDHRASFRLVGRELAAAGHRVAVMDLRGHGDSDTTFTSYDSRSTSTDVLALAEELGAERVVMAGNSMGAAAVTIAALERPDLVSGIALLGPFLRPSPPGPVARTLYRALLMRPWAARALTFVYDRLHAGRTPEGHEEQKERIRRMTRTADRRRAITKTLQAPNETIDRAEGLAAEAVVIMGELDPDWKDPRSEAEWAASVVDGRAVMVPECGHYAQSQRPDVVSSVLLDLVERVNADA</sequence>
<evidence type="ECO:0000259" key="1">
    <source>
        <dbReference type="Pfam" id="PF12697"/>
    </source>
</evidence>
<dbReference type="SUPFAM" id="SSF53474">
    <property type="entry name" value="alpha/beta-Hydrolases"/>
    <property type="match status" value="1"/>
</dbReference>
<protein>
    <submittedName>
        <fullName evidence="2">Alpha/beta fold hydrolase</fullName>
    </submittedName>
</protein>
<dbReference type="Proteomes" id="UP000467124">
    <property type="component" value="Unassembled WGS sequence"/>
</dbReference>
<dbReference type="InterPro" id="IPR050228">
    <property type="entry name" value="Carboxylesterase_BioH"/>
</dbReference>
<comment type="caution">
    <text evidence="2">The sequence shown here is derived from an EMBL/GenBank/DDBJ whole genome shotgun (WGS) entry which is preliminary data.</text>
</comment>
<dbReference type="InterPro" id="IPR029058">
    <property type="entry name" value="AB_hydrolase_fold"/>
</dbReference>
<dbReference type="EMBL" id="WWHY01000001">
    <property type="protein sequence ID" value="MYR31156.1"/>
    <property type="molecule type" value="Genomic_DNA"/>
</dbReference>
<dbReference type="Gene3D" id="3.40.50.1820">
    <property type="entry name" value="alpha/beta hydrolase"/>
    <property type="match status" value="1"/>
</dbReference>
<dbReference type="PANTHER" id="PTHR43194">
    <property type="entry name" value="HYDROLASE ALPHA/BETA FOLD FAMILY"/>
    <property type="match status" value="1"/>
</dbReference>
<accession>A0A7K2IMS8</accession>
<dbReference type="PRINTS" id="PR00111">
    <property type="entry name" value="ABHYDROLASE"/>
</dbReference>
<dbReference type="GO" id="GO:0016787">
    <property type="term" value="F:hydrolase activity"/>
    <property type="evidence" value="ECO:0007669"/>
    <property type="project" value="UniProtKB-KW"/>
</dbReference>
<organism evidence="2 3">
    <name type="scientific">Nocardiopsis alba</name>
    <dbReference type="NCBI Taxonomy" id="53437"/>
    <lineage>
        <taxon>Bacteria</taxon>
        <taxon>Bacillati</taxon>
        <taxon>Actinomycetota</taxon>
        <taxon>Actinomycetes</taxon>
        <taxon>Streptosporangiales</taxon>
        <taxon>Nocardiopsidaceae</taxon>
        <taxon>Nocardiopsis</taxon>
    </lineage>
</organism>
<feature type="domain" description="AB hydrolase-1" evidence="1">
    <location>
        <begin position="25"/>
        <end position="255"/>
    </location>
</feature>
<reference evidence="2 3" key="1">
    <citation type="journal article" date="2019" name="Nat. Commun.">
        <title>The antimicrobial potential of Streptomyces from insect microbiomes.</title>
        <authorList>
            <person name="Chevrette M.G."/>
            <person name="Carlson C.M."/>
            <person name="Ortega H.E."/>
            <person name="Thomas C."/>
            <person name="Ananiev G.E."/>
            <person name="Barns K.J."/>
            <person name="Book A.J."/>
            <person name="Cagnazzo J."/>
            <person name="Carlos C."/>
            <person name="Flanigan W."/>
            <person name="Grubbs K.J."/>
            <person name="Horn H.A."/>
            <person name="Hoffmann F.M."/>
            <person name="Klassen J.L."/>
            <person name="Knack J.J."/>
            <person name="Lewin G.R."/>
            <person name="McDonald B.R."/>
            <person name="Muller L."/>
            <person name="Melo W.G.P."/>
            <person name="Pinto-Tomas A.A."/>
            <person name="Schmitz A."/>
            <person name="Wendt-Pienkowski E."/>
            <person name="Wildman S."/>
            <person name="Zhao M."/>
            <person name="Zhang F."/>
            <person name="Bugni T.S."/>
            <person name="Andes D.R."/>
            <person name="Pupo M.T."/>
            <person name="Currie C.R."/>
        </authorList>
    </citation>
    <scope>NUCLEOTIDE SEQUENCE [LARGE SCALE GENOMIC DNA]</scope>
    <source>
        <strain evidence="2 3">SID5840</strain>
    </source>
</reference>
<dbReference type="InterPro" id="IPR000073">
    <property type="entry name" value="AB_hydrolase_1"/>
</dbReference>
<dbReference type="Pfam" id="PF12697">
    <property type="entry name" value="Abhydrolase_6"/>
    <property type="match status" value="1"/>
</dbReference>
<proteinExistence type="predicted"/>
<gene>
    <name evidence="2" type="ORF">GTW20_02430</name>
</gene>
<evidence type="ECO:0000313" key="3">
    <source>
        <dbReference type="Proteomes" id="UP000467124"/>
    </source>
</evidence>
<evidence type="ECO:0000313" key="2">
    <source>
        <dbReference type="EMBL" id="MYR31156.1"/>
    </source>
</evidence>
<name>A0A7K2IMS8_9ACTN</name>
<keyword evidence="2" id="KW-0378">Hydrolase</keyword>